<dbReference type="AlphaFoldDB" id="A0A3S4UTH5"/>
<evidence type="ECO:0000313" key="1">
    <source>
        <dbReference type="EMBL" id="VEH99669.1"/>
    </source>
</evidence>
<dbReference type="OrthoDB" id="1454143at2"/>
<dbReference type="Proteomes" id="UP000270036">
    <property type="component" value="Chromosome"/>
</dbReference>
<accession>A0A3S4UTH5</accession>
<name>A0A3S4UTH5_9FLAO</name>
<protein>
    <submittedName>
        <fullName evidence="1">Uncharacterized protein</fullName>
    </submittedName>
</protein>
<dbReference type="EMBL" id="LR134441">
    <property type="protein sequence ID" value="VEH99669.1"/>
    <property type="molecule type" value="Genomic_DNA"/>
</dbReference>
<sequence>MNTKNLVLMLILFSTYGFSQKSDTVFIKKENGHKIYKIQNRTSDLYNDISNFKEFEKDNNEKISQIGLNSRWIRIHKYNGKYFLYGPCDWCNDTKFQLGDNSIQIRGCELKTYKIISAKKINQREYKIAYVPLSAKKRKTVLKIKEIDSQYNIYEFSYRDGIDRSKMLFIRDSDYKSFDIINNECKYEKSPELKFED</sequence>
<organism evidence="1 2">
    <name type="scientific">Kaistella antarctica</name>
    <dbReference type="NCBI Taxonomy" id="266748"/>
    <lineage>
        <taxon>Bacteria</taxon>
        <taxon>Pseudomonadati</taxon>
        <taxon>Bacteroidota</taxon>
        <taxon>Flavobacteriia</taxon>
        <taxon>Flavobacteriales</taxon>
        <taxon>Weeksellaceae</taxon>
        <taxon>Chryseobacterium group</taxon>
        <taxon>Kaistella</taxon>
    </lineage>
</organism>
<evidence type="ECO:0000313" key="2">
    <source>
        <dbReference type="Proteomes" id="UP000270036"/>
    </source>
</evidence>
<proteinExistence type="predicted"/>
<gene>
    <name evidence="1" type="ORF">NCTC13489_01648</name>
</gene>
<dbReference type="KEGG" id="cant:NCTC13489_01648"/>
<dbReference type="RefSeq" id="WP_034719206.1">
    <property type="nucleotide sequence ID" value="NZ_FOIX01000004.1"/>
</dbReference>
<reference evidence="1 2" key="1">
    <citation type="submission" date="2018-12" db="EMBL/GenBank/DDBJ databases">
        <authorList>
            <consortium name="Pathogen Informatics"/>
        </authorList>
    </citation>
    <scope>NUCLEOTIDE SEQUENCE [LARGE SCALE GENOMIC DNA]</scope>
    <source>
        <strain evidence="1 2">NCTC13489</strain>
    </source>
</reference>